<evidence type="ECO:0000256" key="6">
    <source>
        <dbReference type="ARBA" id="ARBA00022638"/>
    </source>
</evidence>
<evidence type="ECO:0000256" key="9">
    <source>
        <dbReference type="ARBA" id="ARBA00031262"/>
    </source>
</evidence>
<protein>
    <recommendedName>
        <fullName evidence="4">Lysozyme g</fullName>
        <ecNumber evidence="3">3.2.1.17</ecNumber>
    </recommendedName>
    <alternativeName>
        <fullName evidence="9">1,4-beta-N-acetylmuramidase</fullName>
    </alternativeName>
</protein>
<proteinExistence type="inferred from homology"/>
<dbReference type="AlphaFoldDB" id="A0AAV7MS64"/>
<sequence length="240" mass="26476">MGDVMRVETSGASEQTARQDRLTERGVAASRRMAQTDFSKVQKYRGLIEDVAREKNVQAAVIAGIMSRESRAGAALKDGWGDHGNAFGLMQVDKRYHTVEGEWNSKKHISQTTGILKDMITNIQRKFPNWTTEQQLKGGIAAYNCGPGKVSSYETVDSRTTGHDYSNDVVARAQWYNEHCALGAEYANSDDTAGAVAVPLVRMMLSLMTLTWCCCNALGADDAVPVKAVPWLRIRRMQSP</sequence>
<dbReference type="InterPro" id="IPR002152">
    <property type="entry name" value="Glyco_hydro_23"/>
</dbReference>
<evidence type="ECO:0000313" key="11">
    <source>
        <dbReference type="EMBL" id="KAJ1103813.1"/>
    </source>
</evidence>
<dbReference type="GO" id="GO:0009253">
    <property type="term" value="P:peptidoglycan catabolic process"/>
    <property type="evidence" value="ECO:0007669"/>
    <property type="project" value="InterPro"/>
</dbReference>
<reference evidence="11" key="1">
    <citation type="journal article" date="2022" name="bioRxiv">
        <title>Sequencing and chromosome-scale assembly of the giantPleurodeles waltlgenome.</title>
        <authorList>
            <person name="Brown T."/>
            <person name="Elewa A."/>
            <person name="Iarovenko S."/>
            <person name="Subramanian E."/>
            <person name="Araus A.J."/>
            <person name="Petzold A."/>
            <person name="Susuki M."/>
            <person name="Suzuki K.-i.T."/>
            <person name="Hayashi T."/>
            <person name="Toyoda A."/>
            <person name="Oliveira C."/>
            <person name="Osipova E."/>
            <person name="Leigh N.D."/>
            <person name="Simon A."/>
            <person name="Yun M.H."/>
        </authorList>
    </citation>
    <scope>NUCLEOTIDE SEQUENCE</scope>
    <source>
        <strain evidence="11">20211129_DDA</strain>
        <tissue evidence="11">Liver</tissue>
    </source>
</reference>
<dbReference type="SUPFAM" id="SSF53955">
    <property type="entry name" value="Lysozyme-like"/>
    <property type="match status" value="1"/>
</dbReference>
<comment type="caution">
    <text evidence="11">The sequence shown here is derived from an EMBL/GenBank/DDBJ whole genome shotgun (WGS) entry which is preliminary data.</text>
</comment>
<evidence type="ECO:0000256" key="1">
    <source>
        <dbReference type="ARBA" id="ARBA00000632"/>
    </source>
</evidence>
<dbReference type="EC" id="3.2.1.17" evidence="3"/>
<evidence type="ECO:0000256" key="7">
    <source>
        <dbReference type="ARBA" id="ARBA00022801"/>
    </source>
</evidence>
<accession>A0AAV7MS64</accession>
<evidence type="ECO:0000256" key="4">
    <source>
        <dbReference type="ARBA" id="ARBA00016485"/>
    </source>
</evidence>
<comment type="similarity">
    <text evidence="2">Belongs to the glycosyl hydrolase 23 family.</text>
</comment>
<keyword evidence="6" id="KW-0081">Bacteriolytic enzyme</keyword>
<evidence type="ECO:0000256" key="10">
    <source>
        <dbReference type="SAM" id="MobiDB-lite"/>
    </source>
</evidence>
<evidence type="ECO:0000256" key="8">
    <source>
        <dbReference type="ARBA" id="ARBA00023295"/>
    </source>
</evidence>
<dbReference type="PANTHER" id="PTHR31698">
    <property type="entry name" value="LYSOZYME G FAMILY MEMBER"/>
    <property type="match status" value="1"/>
</dbReference>
<dbReference type="Gene3D" id="1.10.530.10">
    <property type="match status" value="1"/>
</dbReference>
<name>A0AAV7MS64_PLEWA</name>
<feature type="region of interest" description="Disordered" evidence="10">
    <location>
        <begin position="1"/>
        <end position="26"/>
    </location>
</feature>
<keyword evidence="12" id="KW-1185">Reference proteome</keyword>
<dbReference type="GO" id="GO:0031640">
    <property type="term" value="P:killing of cells of another organism"/>
    <property type="evidence" value="ECO:0007669"/>
    <property type="project" value="UniProtKB-KW"/>
</dbReference>
<gene>
    <name evidence="11" type="ORF">NDU88_001234</name>
</gene>
<dbReference type="CDD" id="cd01021">
    <property type="entry name" value="GEWL"/>
    <property type="match status" value="1"/>
</dbReference>
<dbReference type="InterPro" id="IPR023346">
    <property type="entry name" value="Lysozyme-like_dom_sf"/>
</dbReference>
<keyword evidence="5" id="KW-0929">Antimicrobial</keyword>
<evidence type="ECO:0000256" key="5">
    <source>
        <dbReference type="ARBA" id="ARBA00022529"/>
    </source>
</evidence>
<dbReference type="GO" id="GO:0050830">
    <property type="term" value="P:defense response to Gram-positive bacterium"/>
    <property type="evidence" value="ECO:0007669"/>
    <property type="project" value="TreeGrafter"/>
</dbReference>
<keyword evidence="7" id="KW-0378">Hydrolase</keyword>
<organism evidence="11 12">
    <name type="scientific">Pleurodeles waltl</name>
    <name type="common">Iberian ribbed newt</name>
    <dbReference type="NCBI Taxonomy" id="8319"/>
    <lineage>
        <taxon>Eukaryota</taxon>
        <taxon>Metazoa</taxon>
        <taxon>Chordata</taxon>
        <taxon>Craniata</taxon>
        <taxon>Vertebrata</taxon>
        <taxon>Euteleostomi</taxon>
        <taxon>Amphibia</taxon>
        <taxon>Batrachia</taxon>
        <taxon>Caudata</taxon>
        <taxon>Salamandroidea</taxon>
        <taxon>Salamandridae</taxon>
        <taxon>Pleurodelinae</taxon>
        <taxon>Pleurodeles</taxon>
    </lineage>
</organism>
<dbReference type="GO" id="GO:0005576">
    <property type="term" value="C:extracellular region"/>
    <property type="evidence" value="ECO:0007669"/>
    <property type="project" value="TreeGrafter"/>
</dbReference>
<dbReference type="PRINTS" id="PR00749">
    <property type="entry name" value="LYSOZYMEG"/>
</dbReference>
<comment type="catalytic activity">
    <reaction evidence="1">
        <text>Hydrolysis of (1-&gt;4)-beta-linkages between N-acetylmuramic acid and N-acetyl-D-glucosamine residues in a peptidoglycan and between N-acetyl-D-glucosamine residues in chitodextrins.</text>
        <dbReference type="EC" id="3.2.1.17"/>
    </reaction>
</comment>
<keyword evidence="8" id="KW-0326">Glycosidase</keyword>
<dbReference type="GO" id="GO:0003796">
    <property type="term" value="F:lysozyme activity"/>
    <property type="evidence" value="ECO:0007669"/>
    <property type="project" value="UniProtKB-EC"/>
</dbReference>
<evidence type="ECO:0000256" key="3">
    <source>
        <dbReference type="ARBA" id="ARBA00012732"/>
    </source>
</evidence>
<dbReference type="PANTHER" id="PTHR31698:SF12">
    <property type="entry name" value="LYSOZYME G"/>
    <property type="match status" value="1"/>
</dbReference>
<evidence type="ECO:0000313" key="12">
    <source>
        <dbReference type="Proteomes" id="UP001066276"/>
    </source>
</evidence>
<dbReference type="EMBL" id="JANPWB010000013">
    <property type="protein sequence ID" value="KAJ1103813.1"/>
    <property type="molecule type" value="Genomic_DNA"/>
</dbReference>
<evidence type="ECO:0000256" key="2">
    <source>
        <dbReference type="ARBA" id="ARBA00008902"/>
    </source>
</evidence>
<dbReference type="FunFam" id="1.10.530.10:FF:000026">
    <property type="entry name" value="Lysozyme g"/>
    <property type="match status" value="1"/>
</dbReference>
<dbReference type="Proteomes" id="UP001066276">
    <property type="component" value="Chromosome 9"/>
</dbReference>